<gene>
    <name evidence="2" type="ORF">HDA37_002314</name>
</gene>
<dbReference type="InterPro" id="IPR036188">
    <property type="entry name" value="FAD/NAD-bd_sf"/>
</dbReference>
<dbReference type="PRINTS" id="PR00420">
    <property type="entry name" value="RNGMNOXGNASE"/>
</dbReference>
<name>A0A852W0E7_PSEA5</name>
<evidence type="ECO:0000313" key="3">
    <source>
        <dbReference type="Proteomes" id="UP000549695"/>
    </source>
</evidence>
<feature type="domain" description="FAD-binding" evidence="1">
    <location>
        <begin position="7"/>
        <end position="346"/>
    </location>
</feature>
<reference evidence="2 3" key="1">
    <citation type="submission" date="2020-07" db="EMBL/GenBank/DDBJ databases">
        <title>Sequencing the genomes of 1000 actinobacteria strains.</title>
        <authorList>
            <person name="Klenk H.-P."/>
        </authorList>
    </citation>
    <scope>NUCLEOTIDE SEQUENCE [LARGE SCALE GENOMIC DNA]</scope>
    <source>
        <strain evidence="2 3">DSM 44749</strain>
    </source>
</reference>
<dbReference type="Gene3D" id="3.50.50.60">
    <property type="entry name" value="FAD/NAD(P)-binding domain"/>
    <property type="match status" value="1"/>
</dbReference>
<keyword evidence="3" id="KW-1185">Reference proteome</keyword>
<dbReference type="EMBL" id="JACCCZ010000001">
    <property type="protein sequence ID" value="NYG02029.1"/>
    <property type="molecule type" value="Genomic_DNA"/>
</dbReference>
<comment type="caution">
    <text evidence="2">The sequence shown here is derived from an EMBL/GenBank/DDBJ whole genome shotgun (WGS) entry which is preliminary data.</text>
</comment>
<dbReference type="InterPro" id="IPR002938">
    <property type="entry name" value="FAD-bd"/>
</dbReference>
<evidence type="ECO:0000259" key="1">
    <source>
        <dbReference type="Pfam" id="PF01494"/>
    </source>
</evidence>
<dbReference type="SUPFAM" id="SSF51905">
    <property type="entry name" value="FAD/NAD(P)-binding domain"/>
    <property type="match status" value="1"/>
</dbReference>
<sequence length="462" mass="49975">MNRDHAVVAGAGVGGLLIAHVLADTFRRVTVVESDVLDGRSGHRRGVPQSEHAHVLLTRGADALEDLLPGLRSELVAAGAAVAPARMGPGRGTRVVGPAGPFTDVEAEGETFLGASRLLLERHIRSRVRSRPTVDFLDGHRVTGLLVAQAVSRVTGVSVRAADADGGAARSLYADLVVDATGRRSSMPRWLTEAGFPSAPETTIETGIGYASRWYRRPASPTASWDAMIINLRPGINNRFGVLLPVENGECAVSIGGGAGSYPPSDEEGFLRWARDLPDRQLRDAIVESEPLSGISAYRTPTSRRRHYEKLRAWPQGLLVAGDAVCAFNPIYGQGMSVSALEALALRDCLRRDPETLERDFRDLVADIVAGPWSLATAEDMKLASVGSRKRRSLPARLRDRFIYAGHDAATSDPVVARTFGDIMMMRAEPTALLRPHTLARILRHRLRSTRGPRNRTAEPPP</sequence>
<dbReference type="Proteomes" id="UP000549695">
    <property type="component" value="Unassembled WGS sequence"/>
</dbReference>
<dbReference type="PANTHER" id="PTHR43422:SF3">
    <property type="entry name" value="THIAMINE THIAZOLE SYNTHASE"/>
    <property type="match status" value="1"/>
</dbReference>
<dbReference type="GeneID" id="98052085"/>
<dbReference type="RefSeq" id="WP_179761075.1">
    <property type="nucleotide sequence ID" value="NZ_BAAAJZ010000001.1"/>
</dbReference>
<organism evidence="2 3">
    <name type="scientific">Pseudonocardia alni</name>
    <name type="common">Amycolata alni</name>
    <dbReference type="NCBI Taxonomy" id="33907"/>
    <lineage>
        <taxon>Bacteria</taxon>
        <taxon>Bacillati</taxon>
        <taxon>Actinomycetota</taxon>
        <taxon>Actinomycetes</taxon>
        <taxon>Pseudonocardiales</taxon>
        <taxon>Pseudonocardiaceae</taxon>
        <taxon>Pseudonocardia</taxon>
    </lineage>
</organism>
<accession>A0A852W0E7</accession>
<proteinExistence type="predicted"/>
<dbReference type="Pfam" id="PF01494">
    <property type="entry name" value="FAD_binding_3"/>
    <property type="match status" value="1"/>
</dbReference>
<dbReference type="GO" id="GO:0071949">
    <property type="term" value="F:FAD binding"/>
    <property type="evidence" value="ECO:0007669"/>
    <property type="project" value="InterPro"/>
</dbReference>
<dbReference type="PANTHER" id="PTHR43422">
    <property type="entry name" value="THIAMINE THIAZOLE SYNTHASE"/>
    <property type="match status" value="1"/>
</dbReference>
<dbReference type="AlphaFoldDB" id="A0A852W0E7"/>
<protein>
    <submittedName>
        <fullName evidence="2">2-polyprenyl-6-methoxyphenol hydroxylase-like FAD-dependent oxidoreductase</fullName>
    </submittedName>
</protein>
<evidence type="ECO:0000313" key="2">
    <source>
        <dbReference type="EMBL" id="NYG02029.1"/>
    </source>
</evidence>